<dbReference type="EMBL" id="VZZJ01000014">
    <property type="protein sequence ID" value="KAB1072261.1"/>
    <property type="molecule type" value="Genomic_DNA"/>
</dbReference>
<name>A0A6N6MS92_9HYPH</name>
<dbReference type="AlphaFoldDB" id="A0A6N6MS92"/>
<gene>
    <name evidence="1" type="ORF">F6X51_16240</name>
</gene>
<keyword evidence="2" id="KW-1185">Reference proteome</keyword>
<evidence type="ECO:0000313" key="2">
    <source>
        <dbReference type="Proteomes" id="UP000441523"/>
    </source>
</evidence>
<sequence length="80" mass="8403">MDVVLNPIGSDGLAWSLKDRLGRPLGKVESSGPSGGYEIIPEEGSPLQGVVRLHASLDAIMAAIERQMGGPCQINSGDWT</sequence>
<dbReference type="Proteomes" id="UP000441523">
    <property type="component" value="Unassembled WGS sequence"/>
</dbReference>
<accession>A0A6N6MS92</accession>
<comment type="caution">
    <text evidence="1">The sequence shown here is derived from an EMBL/GenBank/DDBJ whole genome shotgun (WGS) entry which is preliminary data.</text>
</comment>
<protein>
    <submittedName>
        <fullName evidence="1">Uncharacterized protein</fullName>
    </submittedName>
</protein>
<evidence type="ECO:0000313" key="1">
    <source>
        <dbReference type="EMBL" id="KAB1072261.1"/>
    </source>
</evidence>
<organism evidence="1 2">
    <name type="scientific">Methylobacterium planeticum</name>
    <dbReference type="NCBI Taxonomy" id="2615211"/>
    <lineage>
        <taxon>Bacteria</taxon>
        <taxon>Pseudomonadati</taxon>
        <taxon>Pseudomonadota</taxon>
        <taxon>Alphaproteobacteria</taxon>
        <taxon>Hyphomicrobiales</taxon>
        <taxon>Methylobacteriaceae</taxon>
        <taxon>Methylobacterium</taxon>
    </lineage>
</organism>
<dbReference type="RefSeq" id="WP_150964727.1">
    <property type="nucleotide sequence ID" value="NZ_VZZJ01000014.1"/>
</dbReference>
<reference evidence="1 2" key="1">
    <citation type="submission" date="2019-09" db="EMBL/GenBank/DDBJ databases">
        <title>YIM 132548 draft genome.</title>
        <authorList>
            <person name="Jiang L."/>
        </authorList>
    </citation>
    <scope>NUCLEOTIDE SEQUENCE [LARGE SCALE GENOMIC DNA]</scope>
    <source>
        <strain evidence="1 2">YIM 132548</strain>
    </source>
</reference>
<proteinExistence type="predicted"/>